<organism evidence="1 2">
    <name type="scientific">Channa striata</name>
    <name type="common">Snakehead murrel</name>
    <name type="synonym">Ophicephalus striatus</name>
    <dbReference type="NCBI Taxonomy" id="64152"/>
    <lineage>
        <taxon>Eukaryota</taxon>
        <taxon>Metazoa</taxon>
        <taxon>Chordata</taxon>
        <taxon>Craniata</taxon>
        <taxon>Vertebrata</taxon>
        <taxon>Euteleostomi</taxon>
        <taxon>Actinopterygii</taxon>
        <taxon>Neopterygii</taxon>
        <taxon>Teleostei</taxon>
        <taxon>Neoteleostei</taxon>
        <taxon>Acanthomorphata</taxon>
        <taxon>Anabantaria</taxon>
        <taxon>Anabantiformes</taxon>
        <taxon>Channoidei</taxon>
        <taxon>Channidae</taxon>
        <taxon>Channa</taxon>
    </lineage>
</organism>
<comment type="caution">
    <text evidence="1">The sequence shown here is derived from an EMBL/GenBank/DDBJ whole genome shotgun (WGS) entry which is preliminary data.</text>
</comment>
<dbReference type="InterPro" id="IPR009079">
    <property type="entry name" value="4_helix_cytokine-like_core"/>
</dbReference>
<evidence type="ECO:0000313" key="2">
    <source>
        <dbReference type="Proteomes" id="UP001187415"/>
    </source>
</evidence>
<protein>
    <recommendedName>
        <fullName evidence="3">Ciliary neurotrophic factor</fullName>
    </recommendedName>
</protein>
<gene>
    <name evidence="1" type="ORF">Q5P01_015204</name>
</gene>
<evidence type="ECO:0008006" key="3">
    <source>
        <dbReference type="Google" id="ProtNLM"/>
    </source>
</evidence>
<proteinExistence type="predicted"/>
<reference evidence="1" key="1">
    <citation type="submission" date="2023-07" db="EMBL/GenBank/DDBJ databases">
        <title>Chromosome-level Genome Assembly of Striped Snakehead (Channa striata).</title>
        <authorList>
            <person name="Liu H."/>
        </authorList>
    </citation>
    <scope>NUCLEOTIDE SEQUENCE</scope>
    <source>
        <strain evidence="1">Gz</strain>
        <tissue evidence="1">Muscle</tissue>
    </source>
</reference>
<dbReference type="EMBL" id="JAUPFM010000011">
    <property type="protein sequence ID" value="KAK2837992.1"/>
    <property type="molecule type" value="Genomic_DNA"/>
</dbReference>
<name>A0AA88MK65_CHASR</name>
<dbReference type="AlphaFoldDB" id="A0AA88MK65"/>
<dbReference type="Proteomes" id="UP001187415">
    <property type="component" value="Unassembled WGS sequence"/>
</dbReference>
<keyword evidence="2" id="KW-1185">Reference proteome</keyword>
<evidence type="ECO:0000313" key="1">
    <source>
        <dbReference type="EMBL" id="KAK2837992.1"/>
    </source>
</evidence>
<dbReference type="SUPFAM" id="SSF47266">
    <property type="entry name" value="4-helical cytokines"/>
    <property type="match status" value="1"/>
</dbReference>
<accession>A0AA88MK65</accession>
<sequence>MDHKLKGLLTHSVEAGGFGSLHGPNRCKELDNVKNNSGVLKDEAELLLKEYERIHSVESQNGSVPGYVDDFNVTGASVSEKLQSLYNKFVLFHLHMLKVEEYQVIWDINVSEIKPWSQVKGELQLLSNAIKHILKWMYPESPLPPTLAPLQVSHSHDYAKKEYGWNVIATLKDWQQEVVWVIDEAQQVCHQRSLTAKRKSHSS</sequence>
<dbReference type="Gene3D" id="1.20.1250.10">
    <property type="match status" value="1"/>
</dbReference>